<evidence type="ECO:0000313" key="1">
    <source>
        <dbReference type="EMBL" id="QMU29505.1"/>
    </source>
</evidence>
<dbReference type="InterPro" id="IPR019587">
    <property type="entry name" value="Polyketide_cyclase/dehydratase"/>
</dbReference>
<dbReference type="KEGG" id="add:HUW48_16330"/>
<dbReference type="InterPro" id="IPR023393">
    <property type="entry name" value="START-like_dom_sf"/>
</dbReference>
<protein>
    <submittedName>
        <fullName evidence="1">SRPBCC family protein</fullName>
    </submittedName>
</protein>
<name>A0A7L7LAC8_9BACT</name>
<proteinExistence type="predicted"/>
<gene>
    <name evidence="1" type="ORF">HUW48_16330</name>
</gene>
<dbReference type="AlphaFoldDB" id="A0A7L7LAC8"/>
<reference evidence="1 2" key="1">
    <citation type="submission" date="2020-08" db="EMBL/GenBank/DDBJ databases">
        <title>Adhaeribacter dokdonensis sp. nov., isolated from the rhizosphere of Elymus tsukushiensis, a plant native to the Dokdo Islands, Republic of Korea.</title>
        <authorList>
            <person name="Ghim S.Y."/>
        </authorList>
    </citation>
    <scope>NUCLEOTIDE SEQUENCE [LARGE SCALE GENOMIC DNA]</scope>
    <source>
        <strain evidence="1 2">KUDC8001</strain>
    </source>
</reference>
<keyword evidence="2" id="KW-1185">Reference proteome</keyword>
<dbReference type="Proteomes" id="UP000514509">
    <property type="component" value="Chromosome"/>
</dbReference>
<dbReference type="Pfam" id="PF10604">
    <property type="entry name" value="Polyketide_cyc2"/>
    <property type="match status" value="1"/>
</dbReference>
<dbReference type="RefSeq" id="WP_182411964.1">
    <property type="nucleotide sequence ID" value="NZ_CP055153.1"/>
</dbReference>
<accession>A0A7L7LAC8</accession>
<organism evidence="1 2">
    <name type="scientific">Adhaeribacter radiodurans</name>
    <dbReference type="NCBI Taxonomy" id="2745197"/>
    <lineage>
        <taxon>Bacteria</taxon>
        <taxon>Pseudomonadati</taxon>
        <taxon>Bacteroidota</taxon>
        <taxon>Cytophagia</taxon>
        <taxon>Cytophagales</taxon>
        <taxon>Hymenobacteraceae</taxon>
        <taxon>Adhaeribacter</taxon>
    </lineage>
</organism>
<dbReference type="EMBL" id="CP055153">
    <property type="protein sequence ID" value="QMU29505.1"/>
    <property type="molecule type" value="Genomic_DNA"/>
</dbReference>
<dbReference type="Gene3D" id="3.30.530.20">
    <property type="match status" value="1"/>
</dbReference>
<dbReference type="SUPFAM" id="SSF55961">
    <property type="entry name" value="Bet v1-like"/>
    <property type="match status" value="1"/>
</dbReference>
<sequence>MADNIIDLTATIKISKSPAKVFAYLSNYTNDSLWRKEINWVKLNTGTIAKETVITEESFLSRRVPNYVSTLQCTDIQNNRLITSETIPGNPFWAKNTRMVEPLPSNFTKVTYQLQFDRNIVKHGLGFNLPKFLVNFYTRSTMKKYLAVLKKNLEK</sequence>
<evidence type="ECO:0000313" key="2">
    <source>
        <dbReference type="Proteomes" id="UP000514509"/>
    </source>
</evidence>